<gene>
    <name evidence="3" type="ORF">BacF7301_12085</name>
</gene>
<keyword evidence="1" id="KW-1133">Transmembrane helix</keyword>
<dbReference type="Proteomes" id="UP000501780">
    <property type="component" value="Chromosome"/>
</dbReference>
<keyword evidence="1" id="KW-0812">Transmembrane</keyword>
<dbReference type="RefSeq" id="WP_167963116.1">
    <property type="nucleotide sequence ID" value="NZ_CP050831.1"/>
</dbReference>
<feature type="transmembrane region" description="Helical" evidence="1">
    <location>
        <begin position="669"/>
        <end position="689"/>
    </location>
</feature>
<evidence type="ECO:0000313" key="4">
    <source>
        <dbReference type="Proteomes" id="UP000501780"/>
    </source>
</evidence>
<dbReference type="KEGG" id="bfc:BacF7301_12085"/>
<dbReference type="InterPro" id="IPR046864">
    <property type="entry name" value="VasX_N"/>
</dbReference>
<keyword evidence="1" id="KW-0472">Membrane</keyword>
<protein>
    <recommendedName>
        <fullName evidence="2">Toxin VasX N-terminal region domain-containing protein</fullName>
    </recommendedName>
</protein>
<dbReference type="EMBL" id="CP050831">
    <property type="protein sequence ID" value="QIU94836.1"/>
    <property type="molecule type" value="Genomic_DNA"/>
</dbReference>
<sequence length="979" mass="112562">MCDDRKDYVRYLQFDIESKRLKEAVVSPVLQVNLGVCLRLFRYGLIHKDTPDEYAYEGENTEGLSPEKAPLVENYKYCRKPLKEGYLYVYNEKGKHQGIWYEYEIVYGRLVMVVWEGEDKDVRQPKSGTKAVDSLIVDRKGCVNIAYSPIQWSAKYTREIMDSEQLRNRRMQKIDIEEWFRCFSLPDTVDIDNASVVLTCSGDDGDITNKNRVMRDIRIDKNAQDKNWSLYVTLHSPLDCAEDVCRDIYKNNRELSQLITPSEDFKDTASERFLLQAHAIAFYQLLYGKERDNDKLKNLQDAIVSEDFLKKMLDVEKRGVIKNRINERRKSLLQFIDSDYYRMVMEELGKQTPDNRNRMDEMIINQHLTLQMDPSSMDRHLDVSSPPPPVNKDINAYLNCIKEEDTHPVSEYIFQPIALDEVEDMELVIKNQTGLFSLATIAQRADIISANTQSGVAGTKIEYTHNVTQTVTIPKKWLSKVYISQKAIGGIKQDIWIVDKMELTEILEKLGRTRTKAYVGGMGRGRIGEVGIPVCEVDNYVLEGCIKLNAKIDPQKSALTKINRKLEKLFFCKPLLLLSGTIACFNLMGTLNGKTKTWIERISIGVNAIAVTSEITWFSLKYTEIHVGGNKIDKAVGITGNVNLALTIIANLADAFRTYNTRDMDTCTAYIISAASYSAALYFSTGYGLQAMGRFALQTGIKATSLSKGNSVLFIAIGAIICCYIIPVYCQDIPIVAYLKNCILCNKAEKKIKNWKSLYSKSLFDALLERKDDIISSGFIEWKNIKTSYEEFLLLTTISEITPEYDVSYKAYLGYNIEYEKINKITIKSNFSRIYFDTRIEFYLIVFYRRTPNSEIQSRKYEKKDFHSSDFHIEMEKNYILIELKHVFSNLESYIQEADQVKGFICQRLLYADGTTFPYDDKFLTAKVNIKSAAQKNSLTPIAKMFEDAKDYDEYCNHQNKTMISMEELKELIYKNGLI</sequence>
<evidence type="ECO:0000313" key="3">
    <source>
        <dbReference type="EMBL" id="QIU94836.1"/>
    </source>
</evidence>
<reference evidence="3 4" key="1">
    <citation type="submission" date="2020-03" db="EMBL/GenBank/DDBJ databases">
        <title>Genomic analysis of Bacteroides faecium CBA7301.</title>
        <authorList>
            <person name="Kim J."/>
            <person name="Roh S.W."/>
        </authorList>
    </citation>
    <scope>NUCLEOTIDE SEQUENCE [LARGE SCALE GENOMIC DNA]</scope>
    <source>
        <strain evidence="3 4">CBA7301</strain>
    </source>
</reference>
<evidence type="ECO:0000259" key="2">
    <source>
        <dbReference type="Pfam" id="PF20249"/>
    </source>
</evidence>
<feature type="transmembrane region" description="Helical" evidence="1">
    <location>
        <begin position="710"/>
        <end position="729"/>
    </location>
</feature>
<dbReference type="AlphaFoldDB" id="A0A6H0KN11"/>
<feature type="domain" description="Toxin VasX N-terminal region" evidence="2">
    <location>
        <begin position="37"/>
        <end position="180"/>
    </location>
</feature>
<keyword evidence="4" id="KW-1185">Reference proteome</keyword>
<accession>A0A6H0KN11</accession>
<dbReference type="Pfam" id="PF20249">
    <property type="entry name" value="VasX_N"/>
    <property type="match status" value="1"/>
</dbReference>
<evidence type="ECO:0000256" key="1">
    <source>
        <dbReference type="SAM" id="Phobius"/>
    </source>
</evidence>
<proteinExistence type="predicted"/>
<name>A0A6H0KN11_9BACE</name>
<organism evidence="3 4">
    <name type="scientific">Bacteroides faecium</name>
    <dbReference type="NCBI Taxonomy" id="2715212"/>
    <lineage>
        <taxon>Bacteria</taxon>
        <taxon>Pseudomonadati</taxon>
        <taxon>Bacteroidota</taxon>
        <taxon>Bacteroidia</taxon>
        <taxon>Bacteroidales</taxon>
        <taxon>Bacteroidaceae</taxon>
        <taxon>Bacteroides</taxon>
    </lineage>
</organism>